<keyword evidence="2" id="KW-0812">Transmembrane</keyword>
<evidence type="ECO:0000313" key="4">
    <source>
        <dbReference type="Proteomes" id="UP001301769"/>
    </source>
</evidence>
<proteinExistence type="predicted"/>
<keyword evidence="4" id="KW-1185">Reference proteome</keyword>
<keyword evidence="2" id="KW-1133">Transmembrane helix</keyword>
<gene>
    <name evidence="3" type="ORF">QBC37DRAFT_202816</name>
</gene>
<feature type="transmembrane region" description="Helical" evidence="2">
    <location>
        <begin position="57"/>
        <end position="77"/>
    </location>
</feature>
<evidence type="ECO:0000256" key="1">
    <source>
        <dbReference type="SAM" id="MobiDB-lite"/>
    </source>
</evidence>
<feature type="region of interest" description="Disordered" evidence="1">
    <location>
        <begin position="9"/>
        <end position="41"/>
    </location>
</feature>
<name>A0AAN7B8H7_9PEZI</name>
<comment type="caution">
    <text evidence="3">The sequence shown here is derived from an EMBL/GenBank/DDBJ whole genome shotgun (WGS) entry which is preliminary data.</text>
</comment>
<evidence type="ECO:0000256" key="2">
    <source>
        <dbReference type="SAM" id="Phobius"/>
    </source>
</evidence>
<sequence>MVGCGGLAFDVQKPQDAGKPKPFNDPVARSNPVHRRPTYHNPTLRSISYKAQNPSSITFRDVVILLFCVYAFGWQGYLTAQKIYALGFVYPVERVCSKLSVGGCLWASTWMVVVDILGRGWAAAVVPWAFVAALGVFVGEELLGWTGSRA</sequence>
<accession>A0AAN7B8H7</accession>
<keyword evidence="2" id="KW-0472">Membrane</keyword>
<dbReference type="AlphaFoldDB" id="A0AAN7B8H7"/>
<feature type="transmembrane region" description="Helical" evidence="2">
    <location>
        <begin position="120"/>
        <end position="139"/>
    </location>
</feature>
<organism evidence="3 4">
    <name type="scientific">Rhypophila decipiens</name>
    <dbReference type="NCBI Taxonomy" id="261697"/>
    <lineage>
        <taxon>Eukaryota</taxon>
        <taxon>Fungi</taxon>
        <taxon>Dikarya</taxon>
        <taxon>Ascomycota</taxon>
        <taxon>Pezizomycotina</taxon>
        <taxon>Sordariomycetes</taxon>
        <taxon>Sordariomycetidae</taxon>
        <taxon>Sordariales</taxon>
        <taxon>Naviculisporaceae</taxon>
        <taxon>Rhypophila</taxon>
    </lineage>
</organism>
<reference evidence="3" key="2">
    <citation type="submission" date="2023-05" db="EMBL/GenBank/DDBJ databases">
        <authorList>
            <consortium name="Lawrence Berkeley National Laboratory"/>
            <person name="Steindorff A."/>
            <person name="Hensen N."/>
            <person name="Bonometti L."/>
            <person name="Westerberg I."/>
            <person name="Brannstrom I.O."/>
            <person name="Guillou S."/>
            <person name="Cros-Aarteil S."/>
            <person name="Calhoun S."/>
            <person name="Haridas S."/>
            <person name="Kuo A."/>
            <person name="Mondo S."/>
            <person name="Pangilinan J."/>
            <person name="Riley R."/>
            <person name="Labutti K."/>
            <person name="Andreopoulos B."/>
            <person name="Lipzen A."/>
            <person name="Chen C."/>
            <person name="Yanf M."/>
            <person name="Daum C."/>
            <person name="Ng V."/>
            <person name="Clum A."/>
            <person name="Ohm R."/>
            <person name="Martin F."/>
            <person name="Silar P."/>
            <person name="Natvig D."/>
            <person name="Lalanne C."/>
            <person name="Gautier V."/>
            <person name="Ament-Velasquez S.L."/>
            <person name="Kruys A."/>
            <person name="Hutchinson M.I."/>
            <person name="Powell A.J."/>
            <person name="Barry K."/>
            <person name="Miller A.N."/>
            <person name="Grigoriev I.V."/>
            <person name="Debuchy R."/>
            <person name="Gladieux P."/>
            <person name="Thoren M.H."/>
            <person name="Johannesson H."/>
        </authorList>
    </citation>
    <scope>NUCLEOTIDE SEQUENCE</scope>
    <source>
        <strain evidence="3">PSN293</strain>
    </source>
</reference>
<reference evidence="3" key="1">
    <citation type="journal article" date="2023" name="Mol. Phylogenet. Evol.">
        <title>Genome-scale phylogeny and comparative genomics of the fungal order Sordariales.</title>
        <authorList>
            <person name="Hensen N."/>
            <person name="Bonometti L."/>
            <person name="Westerberg I."/>
            <person name="Brannstrom I.O."/>
            <person name="Guillou S."/>
            <person name="Cros-Aarteil S."/>
            <person name="Calhoun S."/>
            <person name="Haridas S."/>
            <person name="Kuo A."/>
            <person name="Mondo S."/>
            <person name="Pangilinan J."/>
            <person name="Riley R."/>
            <person name="LaButti K."/>
            <person name="Andreopoulos B."/>
            <person name="Lipzen A."/>
            <person name="Chen C."/>
            <person name="Yan M."/>
            <person name="Daum C."/>
            <person name="Ng V."/>
            <person name="Clum A."/>
            <person name="Steindorff A."/>
            <person name="Ohm R.A."/>
            <person name="Martin F."/>
            <person name="Silar P."/>
            <person name="Natvig D.O."/>
            <person name="Lalanne C."/>
            <person name="Gautier V."/>
            <person name="Ament-Velasquez S.L."/>
            <person name="Kruys A."/>
            <person name="Hutchinson M.I."/>
            <person name="Powell A.J."/>
            <person name="Barry K."/>
            <person name="Miller A.N."/>
            <person name="Grigoriev I.V."/>
            <person name="Debuchy R."/>
            <person name="Gladieux P."/>
            <person name="Hiltunen Thoren M."/>
            <person name="Johannesson H."/>
        </authorList>
    </citation>
    <scope>NUCLEOTIDE SEQUENCE</scope>
    <source>
        <strain evidence="3">PSN293</strain>
    </source>
</reference>
<dbReference type="Proteomes" id="UP001301769">
    <property type="component" value="Unassembled WGS sequence"/>
</dbReference>
<evidence type="ECO:0000313" key="3">
    <source>
        <dbReference type="EMBL" id="KAK4211990.1"/>
    </source>
</evidence>
<protein>
    <submittedName>
        <fullName evidence="3">Uncharacterized protein</fullName>
    </submittedName>
</protein>
<dbReference type="EMBL" id="MU858136">
    <property type="protein sequence ID" value="KAK4211990.1"/>
    <property type="molecule type" value="Genomic_DNA"/>
</dbReference>